<dbReference type="EMBL" id="VJXY01000072">
    <property type="protein sequence ID" value="MBD6620574.1"/>
    <property type="molecule type" value="Genomic_DNA"/>
</dbReference>
<dbReference type="Proteomes" id="UP001165986">
    <property type="component" value="Unassembled WGS sequence"/>
</dbReference>
<reference evidence="1" key="1">
    <citation type="submission" date="2019-07" db="EMBL/GenBank/DDBJ databases">
        <title>Toxilogical consequences of a new and cryptic species of cyanobacteria (Komarekiella delphini-convector) recovered from the epidermis of a bottlenose dolphin and 1500 ft. in the air.</title>
        <authorList>
            <person name="Brown A.O."/>
            <person name="Dvorak P."/>
            <person name="Villanueva C.D."/>
            <person name="Foss A.J."/>
            <person name="Garvey A.D."/>
            <person name="Gibson Q.A."/>
            <person name="Johansen J.R."/>
            <person name="Casamatta D.A."/>
        </authorList>
    </citation>
    <scope>NUCLEOTIDE SEQUENCE</scope>
    <source>
        <strain evidence="1">SJRDD-AB1</strain>
    </source>
</reference>
<sequence>MQKPNEGNKDNFLYPRSRYYGSVKPENLVFNANLQEFAQKISYIVNLQTGGKLSCEIAYERIEALWKQLELSKKELGISTELNQHSGGL</sequence>
<gene>
    <name evidence="1" type="ORF">FNW02_33590</name>
</gene>
<organism evidence="1 2">
    <name type="scientific">Komarekiella delphini-convector SJRDD-AB1</name>
    <dbReference type="NCBI Taxonomy" id="2593771"/>
    <lineage>
        <taxon>Bacteria</taxon>
        <taxon>Bacillati</taxon>
        <taxon>Cyanobacteriota</taxon>
        <taxon>Cyanophyceae</taxon>
        <taxon>Nostocales</taxon>
        <taxon>Nostocaceae</taxon>
        <taxon>Komarekiella</taxon>
        <taxon>Komarekiella delphini-convector</taxon>
    </lineage>
</organism>
<proteinExistence type="predicted"/>
<comment type="caution">
    <text evidence="1">The sequence shown here is derived from an EMBL/GenBank/DDBJ whole genome shotgun (WGS) entry which is preliminary data.</text>
</comment>
<dbReference type="InterPro" id="IPR055643">
    <property type="entry name" value="DUF7219"/>
</dbReference>
<dbReference type="Pfam" id="PF23856">
    <property type="entry name" value="DUF7219"/>
    <property type="match status" value="1"/>
</dbReference>
<name>A0AA40T4M7_9NOST</name>
<keyword evidence="2" id="KW-1185">Reference proteome</keyword>
<evidence type="ECO:0000313" key="2">
    <source>
        <dbReference type="Proteomes" id="UP001165986"/>
    </source>
</evidence>
<evidence type="ECO:0000313" key="1">
    <source>
        <dbReference type="EMBL" id="MBD6620574.1"/>
    </source>
</evidence>
<protein>
    <submittedName>
        <fullName evidence="1">Uncharacterized protein</fullName>
    </submittedName>
</protein>
<accession>A0AA40T4M7</accession>
<dbReference type="RefSeq" id="WP_191761891.1">
    <property type="nucleotide sequence ID" value="NZ_VJXY01000072.1"/>
</dbReference>
<dbReference type="AlphaFoldDB" id="A0AA40T4M7"/>